<dbReference type="VEuPathDB" id="VectorBase:MDOMA2_012084"/>
<evidence type="ECO:0000256" key="5">
    <source>
        <dbReference type="ARBA" id="ARBA00023136"/>
    </source>
</evidence>
<dbReference type="SUPFAM" id="SSF53850">
    <property type="entry name" value="Periplasmic binding protein-like II"/>
    <property type="match status" value="1"/>
</dbReference>
<evidence type="ECO:0000313" key="9">
    <source>
        <dbReference type="EnsemblMetazoa" id="MDOA008354-PA"/>
    </source>
</evidence>
<keyword evidence="10" id="KW-1185">Reference proteome</keyword>
<keyword evidence="2" id="KW-1003">Cell membrane</keyword>
<feature type="transmembrane region" description="Helical" evidence="8">
    <location>
        <begin position="12"/>
        <end position="32"/>
    </location>
</feature>
<feature type="transmembrane region" description="Helical" evidence="8">
    <location>
        <begin position="564"/>
        <end position="585"/>
    </location>
</feature>
<sequence>MFIKDAFEPREMVKFINTIAEFWNMTSVYIIYNSRISQQNFMSEVLDELHSKNTYLNRLPQMTVGSKDVEKPLYDIVNISRNALVLTLMHSVYDPVLEATAKALRKRKLCFTIYLLHTFTYDEDHRYLFDKLWKYQLRRPLVIANGRDLLTMDPYPILKIVNVTKDLMWKWFPIVDGIKDFKGYTVNMPVQTDLPATYFYLDKQTQKYKADGLIAWYIRELMTRLNVTLEVYPLNNNETYFLDFRKIFSLHRNGDIEINPNVMTVHAHVENIDFSYPYIATSRCIMVPRRKKITIDFLSFIDWKLCVFLAVVVTFYQILWKLYPRYQSVVKRDYNWLKVPPYYILWLMLGIPVPHLNSLPTLGRLRTFAFLRFLVVFFMIAFNGNYISQIFSTNLTSFLTANYLKGTSSQLKDIIAANIPIVLGKVDAQPFLSYNHVGKKSLEKFIYIPYADVQRYRNRLNSSLSYLIAREEYPIIDEQQRYLDSKRFILSHVCHGPYPRQFPLRADSHFLELFHFFILRIHEAGLYQHQKRNLFQRIKNHGQLDYIRESDEEKCKITFTTLTAMFYVLSVGYASSITAFIFELYGKRIMRYFRESKIWKLRWSLGICNRRENVFISQNGKS</sequence>
<accession>A0A1I8MTR7</accession>
<reference evidence="9" key="1">
    <citation type="submission" date="2020-05" db="UniProtKB">
        <authorList>
            <consortium name="EnsemblMetazoa"/>
        </authorList>
    </citation>
    <scope>IDENTIFICATION</scope>
    <source>
        <strain evidence="9">Aabys</strain>
    </source>
</reference>
<dbReference type="PANTHER" id="PTHR42643:SF41">
    <property type="entry name" value="IONOTROPIC RECEPTOR 20A-RELATED"/>
    <property type="match status" value="1"/>
</dbReference>
<dbReference type="GO" id="GO:0005886">
    <property type="term" value="C:plasma membrane"/>
    <property type="evidence" value="ECO:0007669"/>
    <property type="project" value="UniProtKB-SubCell"/>
</dbReference>
<dbReference type="Proteomes" id="UP001652621">
    <property type="component" value="Unplaced"/>
</dbReference>
<feature type="transmembrane region" description="Helical" evidence="8">
    <location>
        <begin position="369"/>
        <end position="387"/>
    </location>
</feature>
<dbReference type="VEuPathDB" id="VectorBase:MDOA008354"/>
<evidence type="ECO:0000313" key="11">
    <source>
        <dbReference type="RefSeq" id="XP_058980384.1"/>
    </source>
</evidence>
<keyword evidence="4 8" id="KW-1133">Transmembrane helix</keyword>
<evidence type="ECO:0000256" key="2">
    <source>
        <dbReference type="ARBA" id="ARBA00022475"/>
    </source>
</evidence>
<dbReference type="Gene3D" id="3.40.190.10">
    <property type="entry name" value="Periplasmic binding protein-like II"/>
    <property type="match status" value="1"/>
</dbReference>
<keyword evidence="3 8" id="KW-0812">Transmembrane</keyword>
<feature type="transmembrane region" description="Helical" evidence="8">
    <location>
        <begin position="339"/>
        <end position="357"/>
    </location>
</feature>
<evidence type="ECO:0000256" key="4">
    <source>
        <dbReference type="ARBA" id="ARBA00022989"/>
    </source>
</evidence>
<gene>
    <name evidence="11" type="primary">LOC131803302</name>
</gene>
<reference evidence="11" key="2">
    <citation type="submission" date="2025-05" db="UniProtKB">
        <authorList>
            <consortium name="RefSeq"/>
        </authorList>
    </citation>
    <scope>IDENTIFICATION</scope>
    <source>
        <strain evidence="11">Aabys</strain>
        <tissue evidence="11">Whole body</tissue>
    </source>
</reference>
<dbReference type="GeneID" id="131803302"/>
<evidence type="ECO:0000256" key="7">
    <source>
        <dbReference type="ARBA" id="ARBA00023180"/>
    </source>
</evidence>
<dbReference type="AlphaFoldDB" id="A0A1I8MTR7"/>
<keyword evidence="5 8" id="KW-0472">Membrane</keyword>
<keyword evidence="6" id="KW-0675">Receptor</keyword>
<evidence type="ECO:0000313" key="10">
    <source>
        <dbReference type="Proteomes" id="UP001652621"/>
    </source>
</evidence>
<evidence type="ECO:0000256" key="1">
    <source>
        <dbReference type="ARBA" id="ARBA00004651"/>
    </source>
</evidence>
<feature type="transmembrane region" description="Helical" evidence="8">
    <location>
        <begin position="297"/>
        <end position="319"/>
    </location>
</feature>
<dbReference type="EnsemblMetazoa" id="MDOA008354-RA">
    <property type="protein sequence ID" value="MDOA008354-PA"/>
    <property type="gene ID" value="MDOA008354"/>
</dbReference>
<dbReference type="RefSeq" id="XP_058980384.1">
    <property type="nucleotide sequence ID" value="XM_059124401.1"/>
</dbReference>
<evidence type="ECO:0000256" key="3">
    <source>
        <dbReference type="ARBA" id="ARBA00022692"/>
    </source>
</evidence>
<name>A0A1I8MTR7_MUSDO</name>
<dbReference type="PANTHER" id="PTHR42643">
    <property type="entry name" value="IONOTROPIC RECEPTOR 20A-RELATED"/>
    <property type="match status" value="1"/>
</dbReference>
<dbReference type="eggNOG" id="ENOG502RBFV">
    <property type="taxonomic scope" value="Eukaryota"/>
</dbReference>
<dbReference type="OrthoDB" id="8044407at2759"/>
<dbReference type="InterPro" id="IPR052192">
    <property type="entry name" value="Insect_Ionotropic_Sensory_Rcpt"/>
</dbReference>
<protein>
    <submittedName>
        <fullName evidence="11">Uncharacterized protein LOC131803302</fullName>
    </submittedName>
</protein>
<comment type="subcellular location">
    <subcellularLocation>
        <location evidence="1">Cell membrane</location>
        <topology evidence="1">Multi-pass membrane protein</topology>
    </subcellularLocation>
</comment>
<evidence type="ECO:0000256" key="8">
    <source>
        <dbReference type="SAM" id="Phobius"/>
    </source>
</evidence>
<evidence type="ECO:0000256" key="6">
    <source>
        <dbReference type="ARBA" id="ARBA00023170"/>
    </source>
</evidence>
<proteinExistence type="predicted"/>
<organism evidence="9">
    <name type="scientific">Musca domestica</name>
    <name type="common">House fly</name>
    <dbReference type="NCBI Taxonomy" id="7370"/>
    <lineage>
        <taxon>Eukaryota</taxon>
        <taxon>Metazoa</taxon>
        <taxon>Ecdysozoa</taxon>
        <taxon>Arthropoda</taxon>
        <taxon>Hexapoda</taxon>
        <taxon>Insecta</taxon>
        <taxon>Pterygota</taxon>
        <taxon>Neoptera</taxon>
        <taxon>Endopterygota</taxon>
        <taxon>Diptera</taxon>
        <taxon>Brachycera</taxon>
        <taxon>Muscomorpha</taxon>
        <taxon>Muscoidea</taxon>
        <taxon>Muscidae</taxon>
        <taxon>Musca</taxon>
    </lineage>
</organism>
<keyword evidence="7" id="KW-0325">Glycoprotein</keyword>